<keyword evidence="1" id="KW-0812">Transmembrane</keyword>
<dbReference type="STRING" id="1123062.SAMN02745775_104127"/>
<dbReference type="OrthoDB" id="7522752at2"/>
<feature type="transmembrane region" description="Helical" evidence="1">
    <location>
        <begin position="21"/>
        <end position="42"/>
    </location>
</feature>
<gene>
    <name evidence="3" type="ORF">SAMN02745775_104127</name>
</gene>
<evidence type="ECO:0000313" key="4">
    <source>
        <dbReference type="Proteomes" id="UP000199473"/>
    </source>
</evidence>
<evidence type="ECO:0000256" key="1">
    <source>
        <dbReference type="SAM" id="Phobius"/>
    </source>
</evidence>
<sequence length="610" mass="65131">MIASLLRLLRGSRAGLADRRANLAIMVGLMMVPLTGFVAVAVDGMRAWLVYSRMTAALDAAALAGARNIGLAAATRNNEVSSLFWANMSVKQSGWTAATGLTQSWKSFLDSSVRLETLTALDQLTFQVTASAQMPTTFANVIGISTFTMRGSARAQRANTGLELALVLDITGSMDTNCTLPSNRTTTNCAITTIPRASNQVISAVNNNADLMRVAAADLVNIVFGNNETQRNLYVSVVPFTTTVNLGPTRTAWLDATSRANLNANFSPTTWWGCVEARVGYAGAPADGDRNDYTPAEVPFRPFYWPSTLGVYTRNGSRMPGDNDWARRLWNATTTGTDAITESWFQWRANWQVGPNSGCPSTPVLPLSTSKTAVLDTIQSMRANNRGGTMGNLGLLAGWWTLSPRWRATWNLGPAPDGQATSLPLAYNTPNMRKVIVMMTDGDQNWFDSPNGLPGACTSSADSRSFPTAAAGFAAPGPTMVLQAVDCPSSSQLSSVVVAAGGPAISGNADYTGYGRLGDRRLGGTITTSAAATTELNNRLAALCTTIKNNGIMIYTMVVNTTGSVSTATRNLYQNCATAPANYYLVTTPDQLRPTFQLIANELTNLRIVQ</sequence>
<evidence type="ECO:0000259" key="2">
    <source>
        <dbReference type="Pfam" id="PF13400"/>
    </source>
</evidence>
<dbReference type="RefSeq" id="WP_092960100.1">
    <property type="nucleotide sequence ID" value="NZ_FOSQ01000004.1"/>
</dbReference>
<dbReference type="SUPFAM" id="SSF53300">
    <property type="entry name" value="vWA-like"/>
    <property type="match status" value="1"/>
</dbReference>
<accession>A0A1I4ASQ2</accession>
<organism evidence="3 4">
    <name type="scientific">Falsiroseomonas stagni DSM 19981</name>
    <dbReference type="NCBI Taxonomy" id="1123062"/>
    <lineage>
        <taxon>Bacteria</taxon>
        <taxon>Pseudomonadati</taxon>
        <taxon>Pseudomonadota</taxon>
        <taxon>Alphaproteobacteria</taxon>
        <taxon>Acetobacterales</taxon>
        <taxon>Roseomonadaceae</taxon>
        <taxon>Falsiroseomonas</taxon>
    </lineage>
</organism>
<dbReference type="AlphaFoldDB" id="A0A1I4ASQ2"/>
<dbReference type="InterPro" id="IPR028087">
    <property type="entry name" value="Tad_N"/>
</dbReference>
<reference evidence="3 4" key="1">
    <citation type="submission" date="2016-10" db="EMBL/GenBank/DDBJ databases">
        <authorList>
            <person name="de Groot N.N."/>
        </authorList>
    </citation>
    <scope>NUCLEOTIDE SEQUENCE [LARGE SCALE GENOMIC DNA]</scope>
    <source>
        <strain evidence="3 4">DSM 19981</strain>
    </source>
</reference>
<dbReference type="InterPro" id="IPR036465">
    <property type="entry name" value="vWFA_dom_sf"/>
</dbReference>
<name>A0A1I4ASQ2_9PROT</name>
<keyword evidence="1" id="KW-0472">Membrane</keyword>
<feature type="domain" description="Putative Flp pilus-assembly TadG-like N-terminal" evidence="2">
    <location>
        <begin position="24"/>
        <end position="67"/>
    </location>
</feature>
<dbReference type="Proteomes" id="UP000199473">
    <property type="component" value="Unassembled WGS sequence"/>
</dbReference>
<protein>
    <submittedName>
        <fullName evidence="3">Flp pilus assembly protein TadG</fullName>
    </submittedName>
</protein>
<dbReference type="Gene3D" id="3.40.50.410">
    <property type="entry name" value="von Willebrand factor, type A domain"/>
    <property type="match status" value="1"/>
</dbReference>
<keyword evidence="4" id="KW-1185">Reference proteome</keyword>
<proteinExistence type="predicted"/>
<dbReference type="EMBL" id="FOSQ01000004">
    <property type="protein sequence ID" value="SFK59303.1"/>
    <property type="molecule type" value="Genomic_DNA"/>
</dbReference>
<dbReference type="Pfam" id="PF13400">
    <property type="entry name" value="Tad"/>
    <property type="match status" value="1"/>
</dbReference>
<keyword evidence="1" id="KW-1133">Transmembrane helix</keyword>
<evidence type="ECO:0000313" key="3">
    <source>
        <dbReference type="EMBL" id="SFK59303.1"/>
    </source>
</evidence>